<gene>
    <name evidence="1" type="ORF">SAMN04489713_11355</name>
</gene>
<protein>
    <submittedName>
        <fullName evidence="1">Uncharacterized protein</fullName>
    </submittedName>
</protein>
<organism evidence="1 2">
    <name type="scientific">Actinomadura madurae</name>
    <dbReference type="NCBI Taxonomy" id="1993"/>
    <lineage>
        <taxon>Bacteria</taxon>
        <taxon>Bacillati</taxon>
        <taxon>Actinomycetota</taxon>
        <taxon>Actinomycetes</taxon>
        <taxon>Streptosporangiales</taxon>
        <taxon>Thermomonosporaceae</taxon>
        <taxon>Actinomadura</taxon>
    </lineage>
</organism>
<dbReference type="STRING" id="1993.SAMN04489713_11355"/>
<dbReference type="InParanoid" id="A0A1I5P9R2"/>
<reference evidence="1 2" key="1">
    <citation type="submission" date="2016-10" db="EMBL/GenBank/DDBJ databases">
        <authorList>
            <person name="de Groot N.N."/>
        </authorList>
    </citation>
    <scope>NUCLEOTIDE SEQUENCE [LARGE SCALE GENOMIC DNA]</scope>
    <source>
        <strain evidence="1 2">DSM 43067</strain>
    </source>
</reference>
<evidence type="ECO:0000313" key="2">
    <source>
        <dbReference type="Proteomes" id="UP000183413"/>
    </source>
</evidence>
<sequence length="62" mass="6282">MRGHGLPKRTTPPEQLGPALLGALISLVVPTVQAILRGFQRGGLGTHVAAQHFTAAGSGTAV</sequence>
<dbReference type="Proteomes" id="UP000183413">
    <property type="component" value="Unassembled WGS sequence"/>
</dbReference>
<dbReference type="AlphaFoldDB" id="A0A1I5P9R2"/>
<accession>A0A1I5P9R2</accession>
<name>A0A1I5P9R2_9ACTN</name>
<proteinExistence type="predicted"/>
<keyword evidence="2" id="KW-1185">Reference proteome</keyword>
<dbReference type="EMBL" id="FOVH01000013">
    <property type="protein sequence ID" value="SFP30849.1"/>
    <property type="molecule type" value="Genomic_DNA"/>
</dbReference>
<evidence type="ECO:0000313" key="1">
    <source>
        <dbReference type="EMBL" id="SFP30849.1"/>
    </source>
</evidence>